<organism evidence="1">
    <name type="scientific">Pseudomonas peradeniyensis</name>
    <dbReference type="NCBI Taxonomy" id="2745488"/>
    <lineage>
        <taxon>Bacteria</taxon>
        <taxon>Pseudomonadati</taxon>
        <taxon>Pseudomonadota</taxon>
        <taxon>Gammaproteobacteria</taxon>
        <taxon>Pseudomonadales</taxon>
        <taxon>Pseudomonadaceae</taxon>
        <taxon>Pseudomonas</taxon>
    </lineage>
</organism>
<dbReference type="RefSeq" id="WP_186732631.1">
    <property type="nucleotide sequence ID" value="NZ_JABWRJ020000001.1"/>
</dbReference>
<sequence>MNEISHVSFDQATYIANLYDSLPDIPPPLLEWRKVVVDAEIARRVAHSLLEHTTKEQLIQNTCMFLDSADIPLKAAEKTERLLRNFKIQLPVLTKPQRFDEVLRALLYYVAVNPPPCSSAQQEPHTKADYIAQAIGTFSEAYSDQHKELSADLDHLVTEKAQSVIDAYHQSQSLNPVYLQYKKLRQSEVFDNTSPLSILIKLFNETLTEIFHLRRVDKNIGTKLKNNTSFNHLENTYSVTLYLKEIKPTTEQKITTLEQIFSTLQWEAKASAQGTVYNGEIAIEVNAAIFKI</sequence>
<dbReference type="AlphaFoldDB" id="A0A923JYG1"/>
<reference evidence="1" key="1">
    <citation type="journal article" date="2020" name="Microorganisms">
        <title>Reliable Identification of Environmental Pseudomonas Isolates Using the rpoD Gene.</title>
        <authorList>
            <consortium name="The Broad Institute Genome Sequencing Platform"/>
            <person name="Girard L."/>
            <person name="Lood C."/>
            <person name="Rokni-Zadeh H."/>
            <person name="van Noort V."/>
            <person name="Lavigne R."/>
            <person name="De Mot R."/>
        </authorList>
    </citation>
    <scope>NUCLEOTIDE SEQUENCE</scope>
    <source>
        <strain evidence="1">BW13M1</strain>
    </source>
</reference>
<comment type="caution">
    <text evidence="1">The sequence shown here is derived from an EMBL/GenBank/DDBJ whole genome shotgun (WGS) entry which is preliminary data.</text>
</comment>
<proteinExistence type="predicted"/>
<name>A0A923JYG1_9PSED</name>
<protein>
    <submittedName>
        <fullName evidence="1">Uncharacterized protein</fullName>
    </submittedName>
</protein>
<dbReference type="EMBL" id="JABWRJ010000006">
    <property type="protein sequence ID" value="MBC3445582.1"/>
    <property type="molecule type" value="Genomic_DNA"/>
</dbReference>
<evidence type="ECO:0000313" key="1">
    <source>
        <dbReference type="EMBL" id="MBC3445582.1"/>
    </source>
</evidence>
<reference evidence="1" key="2">
    <citation type="submission" date="2020-07" db="EMBL/GenBank/DDBJ databases">
        <authorList>
            <person name="Lood C."/>
            <person name="Girard L."/>
        </authorList>
    </citation>
    <scope>NUCLEOTIDE SEQUENCE</scope>
    <source>
        <strain evidence="1">BW13M1</strain>
    </source>
</reference>
<gene>
    <name evidence="1" type="ORF">HU751_07345</name>
</gene>
<accession>A0A923JYG1</accession>